<evidence type="ECO:0000313" key="2">
    <source>
        <dbReference type="EMBL" id="MPC86569.1"/>
    </source>
</evidence>
<accession>A0A5B7IWJ6</accession>
<dbReference type="EMBL" id="VSRR010071886">
    <property type="protein sequence ID" value="MPC86569.1"/>
    <property type="molecule type" value="Genomic_DNA"/>
</dbReference>
<dbReference type="AlphaFoldDB" id="A0A5B7IWJ6"/>
<evidence type="ECO:0000313" key="3">
    <source>
        <dbReference type="Proteomes" id="UP000324222"/>
    </source>
</evidence>
<keyword evidence="3" id="KW-1185">Reference proteome</keyword>
<evidence type="ECO:0000256" key="1">
    <source>
        <dbReference type="SAM" id="MobiDB-lite"/>
    </source>
</evidence>
<sequence length="126" mass="14286">MALAIPPMSCSVTCREEEGRGDVLTSRGRPLYHIAGQGGVSEEEEGEGAGRERTGQASAGWLGWLVTLHVRCQTYEQLLEMAATAARVGRWRWWHSGGRWWMWDAWWRWWKERGGESLGKVNVVVS</sequence>
<reference evidence="2 3" key="1">
    <citation type="submission" date="2019-05" db="EMBL/GenBank/DDBJ databases">
        <title>Another draft genome of Portunus trituberculatus and its Hox gene families provides insights of decapod evolution.</title>
        <authorList>
            <person name="Jeong J.-H."/>
            <person name="Song I."/>
            <person name="Kim S."/>
            <person name="Choi T."/>
            <person name="Kim D."/>
            <person name="Ryu S."/>
            <person name="Kim W."/>
        </authorList>
    </citation>
    <scope>NUCLEOTIDE SEQUENCE [LARGE SCALE GENOMIC DNA]</scope>
    <source>
        <tissue evidence="2">Muscle</tissue>
    </source>
</reference>
<gene>
    <name evidence="2" type="ORF">E2C01_081402</name>
</gene>
<feature type="region of interest" description="Disordered" evidence="1">
    <location>
        <begin position="36"/>
        <end position="55"/>
    </location>
</feature>
<name>A0A5B7IWJ6_PORTR</name>
<proteinExistence type="predicted"/>
<protein>
    <submittedName>
        <fullName evidence="2">Uncharacterized protein</fullName>
    </submittedName>
</protein>
<organism evidence="2 3">
    <name type="scientific">Portunus trituberculatus</name>
    <name type="common">Swimming crab</name>
    <name type="synonym">Neptunus trituberculatus</name>
    <dbReference type="NCBI Taxonomy" id="210409"/>
    <lineage>
        <taxon>Eukaryota</taxon>
        <taxon>Metazoa</taxon>
        <taxon>Ecdysozoa</taxon>
        <taxon>Arthropoda</taxon>
        <taxon>Crustacea</taxon>
        <taxon>Multicrustacea</taxon>
        <taxon>Malacostraca</taxon>
        <taxon>Eumalacostraca</taxon>
        <taxon>Eucarida</taxon>
        <taxon>Decapoda</taxon>
        <taxon>Pleocyemata</taxon>
        <taxon>Brachyura</taxon>
        <taxon>Eubrachyura</taxon>
        <taxon>Portunoidea</taxon>
        <taxon>Portunidae</taxon>
        <taxon>Portuninae</taxon>
        <taxon>Portunus</taxon>
    </lineage>
</organism>
<dbReference type="Proteomes" id="UP000324222">
    <property type="component" value="Unassembled WGS sequence"/>
</dbReference>
<comment type="caution">
    <text evidence="2">The sequence shown here is derived from an EMBL/GenBank/DDBJ whole genome shotgun (WGS) entry which is preliminary data.</text>
</comment>